<dbReference type="RefSeq" id="WP_163820169.1">
    <property type="nucleotide sequence ID" value="NZ_JAAGOB010000011.1"/>
</dbReference>
<dbReference type="Pfam" id="PF09992">
    <property type="entry name" value="NAGPA"/>
    <property type="match status" value="1"/>
</dbReference>
<accession>A0A6N9YQW9</accession>
<evidence type="ECO:0000259" key="1">
    <source>
        <dbReference type="Pfam" id="PF09992"/>
    </source>
</evidence>
<reference evidence="2 3" key="1">
    <citation type="submission" date="2020-02" db="EMBL/GenBank/DDBJ databases">
        <authorList>
            <person name="Li X.-J."/>
            <person name="Feng X.-M."/>
        </authorList>
    </citation>
    <scope>NUCLEOTIDE SEQUENCE [LARGE SCALE GENOMIC DNA]</scope>
    <source>
        <strain evidence="2 3">CGMCC 4.7225</strain>
    </source>
</reference>
<dbReference type="Proteomes" id="UP000469185">
    <property type="component" value="Unassembled WGS sequence"/>
</dbReference>
<evidence type="ECO:0000313" key="3">
    <source>
        <dbReference type="Proteomes" id="UP000469185"/>
    </source>
</evidence>
<keyword evidence="3" id="KW-1185">Reference proteome</keyword>
<dbReference type="EMBL" id="JAAGOB010000011">
    <property type="protein sequence ID" value="NED97382.1"/>
    <property type="molecule type" value="Genomic_DNA"/>
</dbReference>
<organism evidence="2 3">
    <name type="scientific">Phytoactinopolyspora alkaliphila</name>
    <dbReference type="NCBI Taxonomy" id="1783498"/>
    <lineage>
        <taxon>Bacteria</taxon>
        <taxon>Bacillati</taxon>
        <taxon>Actinomycetota</taxon>
        <taxon>Actinomycetes</taxon>
        <taxon>Jiangellales</taxon>
        <taxon>Jiangellaceae</taxon>
        <taxon>Phytoactinopolyspora</taxon>
    </lineage>
</organism>
<dbReference type="PANTHER" id="PTHR40446">
    <property type="entry name" value="N-ACETYLGLUCOSAMINE-1-PHOSPHODIESTER ALPHA-N-ACETYLGLUCOSAMINIDASE"/>
    <property type="match status" value="1"/>
</dbReference>
<feature type="domain" description="Phosphodiester glycosidase" evidence="1">
    <location>
        <begin position="244"/>
        <end position="419"/>
    </location>
</feature>
<protein>
    <submittedName>
        <fullName evidence="2">Phosphodiester glycosidase family protein</fullName>
    </submittedName>
</protein>
<keyword evidence="2" id="KW-0378">Hydrolase</keyword>
<comment type="caution">
    <text evidence="2">The sequence shown here is derived from an EMBL/GenBank/DDBJ whole genome shotgun (WGS) entry which is preliminary data.</text>
</comment>
<sequence length="424" mass="42922">MARGRFPWTGGTTTVLGAVSIGALGLALVAVPGAQAGEAGEAAFGAGLEVGPTQPVAPGVRHREFVLIDDAGDRVEGDLLTVTLRNSQVTLDVLYPGVVSSRQAISELADATGAVAGVNGDFFDIGGTPEIAGTNAPVGPAVADGEPLTAAVPMRQRWGPPLAPETTNLETVFGVSEGRARMTELSLEGVITTPAGTTPLDGFNQYAIRQGGVGAFTPVWGEANRKRATCGSDTHRNDPCADETIEVVVSDGVVTEVHDEPRAGAIPDGTVVLVGREGGTARLDHLEPGDAVDVEYRLVASDGAEFDFAIGGTPILRGGEPLAGLQDGVRAPRTAAGAAADGATVYLVTVDGSQEHSAGISIQDLAEVMSGLGADVAINLDGGGSSTMVARDRGAGSVSLRNSPPGGVERPVPNGIGVFSVRRG</sequence>
<dbReference type="GO" id="GO:0016798">
    <property type="term" value="F:hydrolase activity, acting on glycosyl bonds"/>
    <property type="evidence" value="ECO:0007669"/>
    <property type="project" value="UniProtKB-KW"/>
</dbReference>
<gene>
    <name evidence="2" type="ORF">G1H11_18965</name>
</gene>
<dbReference type="InterPro" id="IPR018711">
    <property type="entry name" value="NAGPA"/>
</dbReference>
<proteinExistence type="predicted"/>
<dbReference type="AlphaFoldDB" id="A0A6N9YQW9"/>
<evidence type="ECO:0000313" key="2">
    <source>
        <dbReference type="EMBL" id="NED97382.1"/>
    </source>
</evidence>
<keyword evidence="2" id="KW-0326">Glycosidase</keyword>
<name>A0A6N9YQW9_9ACTN</name>
<dbReference type="PANTHER" id="PTHR40446:SF2">
    <property type="entry name" value="N-ACETYLGLUCOSAMINE-1-PHOSPHODIESTER ALPHA-N-ACETYLGLUCOSAMINIDASE"/>
    <property type="match status" value="1"/>
</dbReference>